<dbReference type="Proteomes" id="UP000585272">
    <property type="component" value="Unassembled WGS sequence"/>
</dbReference>
<dbReference type="InterPro" id="IPR051262">
    <property type="entry name" value="SMP-30/CGR1_Lactonase"/>
</dbReference>
<dbReference type="AlphaFoldDB" id="A0A840IFJ5"/>
<keyword evidence="6" id="KW-1185">Reference proteome</keyword>
<dbReference type="InterPro" id="IPR011042">
    <property type="entry name" value="6-blade_b-propeller_TolB-like"/>
</dbReference>
<organism evidence="5 6">
    <name type="scientific">Conexibacter arvalis</name>
    <dbReference type="NCBI Taxonomy" id="912552"/>
    <lineage>
        <taxon>Bacteria</taxon>
        <taxon>Bacillati</taxon>
        <taxon>Actinomycetota</taxon>
        <taxon>Thermoleophilia</taxon>
        <taxon>Solirubrobacterales</taxon>
        <taxon>Conexibacteraceae</taxon>
        <taxon>Conexibacter</taxon>
    </lineage>
</organism>
<proteinExistence type="inferred from homology"/>
<name>A0A840IFJ5_9ACTN</name>
<feature type="region of interest" description="Disordered" evidence="3">
    <location>
        <begin position="306"/>
        <end position="360"/>
    </location>
</feature>
<comment type="caution">
    <text evidence="5">The sequence shown here is derived from an EMBL/GenBank/DDBJ whole genome shotgun (WGS) entry which is preliminary data.</text>
</comment>
<comment type="similarity">
    <text evidence="1">Belongs to the SMP-30/CGR1 family.</text>
</comment>
<evidence type="ECO:0000313" key="6">
    <source>
        <dbReference type="Proteomes" id="UP000585272"/>
    </source>
</evidence>
<gene>
    <name evidence="5" type="ORF">BDZ31_002420</name>
</gene>
<evidence type="ECO:0000256" key="3">
    <source>
        <dbReference type="SAM" id="MobiDB-lite"/>
    </source>
</evidence>
<keyword evidence="2" id="KW-0378">Hydrolase</keyword>
<protein>
    <submittedName>
        <fullName evidence="5">Sugar lactone lactonase YvrE</fullName>
    </submittedName>
</protein>
<evidence type="ECO:0000313" key="5">
    <source>
        <dbReference type="EMBL" id="MBB4662834.1"/>
    </source>
</evidence>
<dbReference type="InterPro" id="IPR013658">
    <property type="entry name" value="SGL"/>
</dbReference>
<dbReference type="RefSeq" id="WP_183342318.1">
    <property type="nucleotide sequence ID" value="NZ_JACHNU010000002.1"/>
</dbReference>
<dbReference type="PANTHER" id="PTHR47572:SF4">
    <property type="entry name" value="LACTONASE DRP35"/>
    <property type="match status" value="1"/>
</dbReference>
<evidence type="ECO:0000256" key="1">
    <source>
        <dbReference type="ARBA" id="ARBA00008853"/>
    </source>
</evidence>
<evidence type="ECO:0000259" key="4">
    <source>
        <dbReference type="Pfam" id="PF08450"/>
    </source>
</evidence>
<feature type="domain" description="SMP-30/Gluconolactonase/LRE-like region" evidence="4">
    <location>
        <begin position="125"/>
        <end position="295"/>
    </location>
</feature>
<reference evidence="5 6" key="1">
    <citation type="submission" date="2020-08" db="EMBL/GenBank/DDBJ databases">
        <title>Genomic Encyclopedia of Archaeal and Bacterial Type Strains, Phase II (KMG-II): from individual species to whole genera.</title>
        <authorList>
            <person name="Goeker M."/>
        </authorList>
    </citation>
    <scope>NUCLEOTIDE SEQUENCE [LARGE SCALE GENOMIC DNA]</scope>
    <source>
        <strain evidence="5 6">DSM 23288</strain>
    </source>
</reference>
<dbReference type="EMBL" id="JACHNU010000002">
    <property type="protein sequence ID" value="MBB4662834.1"/>
    <property type="molecule type" value="Genomic_DNA"/>
</dbReference>
<dbReference type="Gene3D" id="2.120.10.30">
    <property type="entry name" value="TolB, C-terminal domain"/>
    <property type="match status" value="1"/>
</dbReference>
<dbReference type="SUPFAM" id="SSF63829">
    <property type="entry name" value="Calcium-dependent phosphotriesterase"/>
    <property type="match status" value="1"/>
</dbReference>
<dbReference type="PANTHER" id="PTHR47572">
    <property type="entry name" value="LIPOPROTEIN-RELATED"/>
    <property type="match status" value="1"/>
</dbReference>
<dbReference type="GO" id="GO:0016787">
    <property type="term" value="F:hydrolase activity"/>
    <property type="evidence" value="ECO:0007669"/>
    <property type="project" value="UniProtKB-KW"/>
</dbReference>
<dbReference type="Pfam" id="PF08450">
    <property type="entry name" value="SGL"/>
    <property type="match status" value="1"/>
</dbReference>
<evidence type="ECO:0000256" key="2">
    <source>
        <dbReference type="ARBA" id="ARBA00022801"/>
    </source>
</evidence>
<sequence>MSGASEMSAGAGGAARDVGAAGASAGVGGPSAAAGGVGGSAGVGGPSAAAGAAGASAGVGAPLFDAEVFFDATTGPVRLSHPECVAFDADGNAWCGGDRGEIYRIAADGSAIEQVASTGGFVLGVALDGQGFLYACDLAERALFRVELASGAIERFADAGGAMATPNFAVVDPGRGCLYLSDSRAIAEPGVAIWRVALDGGDAEPWHPGPLDFANGMALSADGDALYVAETWARRIVRVPIAADGSAGAAEPVVETPGALPDGIALDADGRLYIACYEPSRVYRHDPRGGVAGEVGGGVARSVAGGGAGGVARSEPGGGARGVAPSKPGGGARGEARSAAGGGTGRGVAPSEPGGGAGLELLLDDPTAHVLCHPTNCAFRGEELFVANLGRWHLSRAAVGAAGLELPGQRSG</sequence>
<feature type="compositionally biased region" description="Gly residues" evidence="3">
    <location>
        <begin position="306"/>
        <end position="321"/>
    </location>
</feature>
<accession>A0A840IFJ5</accession>